<feature type="region of interest" description="Disordered" evidence="1">
    <location>
        <begin position="1"/>
        <end position="67"/>
    </location>
</feature>
<comment type="caution">
    <text evidence="2">The sequence shown here is derived from an EMBL/GenBank/DDBJ whole genome shotgun (WGS) entry which is preliminary data.</text>
</comment>
<gene>
    <name evidence="2" type="ORF">B0I36DRAFT_390496</name>
</gene>
<evidence type="ECO:0000313" key="2">
    <source>
        <dbReference type="EMBL" id="KAH7039795.1"/>
    </source>
</evidence>
<feature type="non-terminal residue" evidence="2">
    <location>
        <position position="1"/>
    </location>
</feature>
<dbReference type="GeneID" id="70190940"/>
<evidence type="ECO:0000256" key="1">
    <source>
        <dbReference type="SAM" id="MobiDB-lite"/>
    </source>
</evidence>
<feature type="compositionally biased region" description="Basic residues" evidence="1">
    <location>
        <begin position="22"/>
        <end position="35"/>
    </location>
</feature>
<name>A0A9P9BVP9_9PEZI</name>
<sequence length="112" mass="12721">RTETPPNHDTNLRTPARDPAIGHRRRRPRDRRVPRRDRDVQGHPVRPAAHGGSALPPTSQGPARQPRHYYRRFAMGAPGEREAVHYYGAFAARERGLPDRQYLPVGITKSTC</sequence>
<dbReference type="RefSeq" id="XP_046017850.1">
    <property type="nucleotide sequence ID" value="XM_046161394.1"/>
</dbReference>
<dbReference type="Proteomes" id="UP000756346">
    <property type="component" value="Unassembled WGS sequence"/>
</dbReference>
<feature type="compositionally biased region" description="Polar residues" evidence="1">
    <location>
        <begin position="1"/>
        <end position="13"/>
    </location>
</feature>
<dbReference type="EMBL" id="JAGTJQ010000001">
    <property type="protein sequence ID" value="KAH7039795.1"/>
    <property type="molecule type" value="Genomic_DNA"/>
</dbReference>
<proteinExistence type="predicted"/>
<accession>A0A9P9BVP9</accession>
<keyword evidence="3" id="KW-1185">Reference proteome</keyword>
<reference evidence="2" key="1">
    <citation type="journal article" date="2021" name="Nat. Commun.">
        <title>Genetic determinants of endophytism in the Arabidopsis root mycobiome.</title>
        <authorList>
            <person name="Mesny F."/>
            <person name="Miyauchi S."/>
            <person name="Thiergart T."/>
            <person name="Pickel B."/>
            <person name="Atanasova L."/>
            <person name="Karlsson M."/>
            <person name="Huettel B."/>
            <person name="Barry K.W."/>
            <person name="Haridas S."/>
            <person name="Chen C."/>
            <person name="Bauer D."/>
            <person name="Andreopoulos W."/>
            <person name="Pangilinan J."/>
            <person name="LaButti K."/>
            <person name="Riley R."/>
            <person name="Lipzen A."/>
            <person name="Clum A."/>
            <person name="Drula E."/>
            <person name="Henrissat B."/>
            <person name="Kohler A."/>
            <person name="Grigoriev I.V."/>
            <person name="Martin F.M."/>
            <person name="Hacquard S."/>
        </authorList>
    </citation>
    <scope>NUCLEOTIDE SEQUENCE</scope>
    <source>
        <strain evidence="2">MPI-CAGE-CH-0230</strain>
    </source>
</reference>
<protein>
    <submittedName>
        <fullName evidence="2">Uncharacterized protein</fullName>
    </submittedName>
</protein>
<dbReference type="AlphaFoldDB" id="A0A9P9BVP9"/>
<organism evidence="2 3">
    <name type="scientific">Microdochium trichocladiopsis</name>
    <dbReference type="NCBI Taxonomy" id="1682393"/>
    <lineage>
        <taxon>Eukaryota</taxon>
        <taxon>Fungi</taxon>
        <taxon>Dikarya</taxon>
        <taxon>Ascomycota</taxon>
        <taxon>Pezizomycotina</taxon>
        <taxon>Sordariomycetes</taxon>
        <taxon>Xylariomycetidae</taxon>
        <taxon>Xylariales</taxon>
        <taxon>Microdochiaceae</taxon>
        <taxon>Microdochium</taxon>
    </lineage>
</organism>
<evidence type="ECO:0000313" key="3">
    <source>
        <dbReference type="Proteomes" id="UP000756346"/>
    </source>
</evidence>